<dbReference type="Proteomes" id="UP000824106">
    <property type="component" value="Unassembled WGS sequence"/>
</dbReference>
<reference evidence="2" key="2">
    <citation type="submission" date="2021-04" db="EMBL/GenBank/DDBJ databases">
        <authorList>
            <person name="Gilroy R."/>
        </authorList>
    </citation>
    <scope>NUCLEOTIDE SEQUENCE</scope>
    <source>
        <strain evidence="2">CHK169-4300</strain>
    </source>
</reference>
<keyword evidence="1" id="KW-0812">Transmembrane</keyword>
<feature type="transmembrane region" description="Helical" evidence="1">
    <location>
        <begin position="43"/>
        <end position="62"/>
    </location>
</feature>
<evidence type="ECO:0000313" key="2">
    <source>
        <dbReference type="EMBL" id="HIZ70359.1"/>
    </source>
</evidence>
<reference evidence="2" key="1">
    <citation type="journal article" date="2021" name="PeerJ">
        <title>Extensive microbial diversity within the chicken gut microbiome revealed by metagenomics and culture.</title>
        <authorList>
            <person name="Gilroy R."/>
            <person name="Ravi A."/>
            <person name="Getino M."/>
            <person name="Pursley I."/>
            <person name="Horton D.L."/>
            <person name="Alikhan N.F."/>
            <person name="Baker D."/>
            <person name="Gharbi K."/>
            <person name="Hall N."/>
            <person name="Watson M."/>
            <person name="Adriaenssens E.M."/>
            <person name="Foster-Nyarko E."/>
            <person name="Jarju S."/>
            <person name="Secka A."/>
            <person name="Antonio M."/>
            <person name="Oren A."/>
            <person name="Chaudhuri R.R."/>
            <person name="La Ragione R."/>
            <person name="Hildebrand F."/>
            <person name="Pallen M.J."/>
        </authorList>
    </citation>
    <scope>NUCLEOTIDE SEQUENCE</scope>
    <source>
        <strain evidence="2">CHK169-4300</strain>
    </source>
</reference>
<dbReference type="AlphaFoldDB" id="A0A9D2JY85"/>
<proteinExistence type="predicted"/>
<accession>A0A9D2JY85</accession>
<evidence type="ECO:0000256" key="1">
    <source>
        <dbReference type="SAM" id="Phobius"/>
    </source>
</evidence>
<dbReference type="InterPro" id="IPR011733">
    <property type="entry name" value="CHP02185_IM"/>
</dbReference>
<dbReference type="NCBIfam" id="TIGR02185">
    <property type="entry name" value="Trep_Strep"/>
    <property type="match status" value="1"/>
</dbReference>
<keyword evidence="1" id="KW-0472">Membrane</keyword>
<gene>
    <name evidence="2" type="ORF">H9808_01060</name>
</gene>
<dbReference type="Pfam" id="PF09605">
    <property type="entry name" value="Trep_Strep"/>
    <property type="match status" value="1"/>
</dbReference>
<sequence>MNRKKKIQIKDLVAIGVYTALYFIMVAISALLVVFIIPGYSYVFIPVVSALLSGTIFMLLVAKVPRFGAITIMGSVMGIFFFIMGRFPGALFICIVIALVADGVAYLFQYKNKLGILLSYLVFSFSTIGPVVPMFIFPNVYVKQLEEIGHDASYIEGAFSNISQTTFILLIGGIIVAAIIGGVFGQKMMNKHFEKAGIV</sequence>
<feature type="transmembrane region" description="Helical" evidence="1">
    <location>
        <begin position="90"/>
        <end position="108"/>
    </location>
</feature>
<evidence type="ECO:0000313" key="3">
    <source>
        <dbReference type="Proteomes" id="UP000824106"/>
    </source>
</evidence>
<dbReference type="EMBL" id="DXAZ01000013">
    <property type="protein sequence ID" value="HIZ70359.1"/>
    <property type="molecule type" value="Genomic_DNA"/>
</dbReference>
<feature type="transmembrane region" description="Helical" evidence="1">
    <location>
        <begin position="67"/>
        <end position="84"/>
    </location>
</feature>
<feature type="transmembrane region" description="Helical" evidence="1">
    <location>
        <begin position="162"/>
        <end position="185"/>
    </location>
</feature>
<comment type="caution">
    <text evidence="2">The sequence shown here is derived from an EMBL/GenBank/DDBJ whole genome shotgun (WGS) entry which is preliminary data.</text>
</comment>
<keyword evidence="1" id="KW-1133">Transmembrane helix</keyword>
<organism evidence="2 3">
    <name type="scientific">Candidatus Atopostipes pullistercoris</name>
    <dbReference type="NCBI Taxonomy" id="2838467"/>
    <lineage>
        <taxon>Bacteria</taxon>
        <taxon>Bacillati</taxon>
        <taxon>Bacillota</taxon>
        <taxon>Bacilli</taxon>
        <taxon>Lactobacillales</taxon>
        <taxon>Carnobacteriaceae</taxon>
        <taxon>Atopostipes</taxon>
    </lineage>
</organism>
<protein>
    <submittedName>
        <fullName evidence="2">MptD family putative ECF transporter S component</fullName>
    </submittedName>
</protein>
<feature type="transmembrane region" description="Helical" evidence="1">
    <location>
        <begin position="120"/>
        <end position="142"/>
    </location>
</feature>
<feature type="transmembrane region" description="Helical" evidence="1">
    <location>
        <begin position="12"/>
        <end position="37"/>
    </location>
</feature>
<name>A0A9D2JY85_9LACT</name>